<keyword evidence="2" id="KW-0805">Transcription regulation</keyword>
<dbReference type="PANTHER" id="PTHR30126:SF39">
    <property type="entry name" value="HTH-TYPE TRANSCRIPTIONAL REGULATOR CYSL"/>
    <property type="match status" value="1"/>
</dbReference>
<evidence type="ECO:0000256" key="2">
    <source>
        <dbReference type="ARBA" id="ARBA00023015"/>
    </source>
</evidence>
<evidence type="ECO:0000313" key="6">
    <source>
        <dbReference type="EMBL" id="TQN01092.1"/>
    </source>
</evidence>
<sequence>MSILQYRIYRSIELNNQMTLEQLRIFVEVAERQHLTQAAAVLALTPSAVSASIKVLEERYGTALFNRVGRGIEISEAGRIFLIEARRTIASARAAELTLAELGGMKRGTLTIHASQTIASYWLPEYLVQFRQAHPAIALSVTIDNTHNVAQAVLQGGADLGFVEGAIDEPTLSVDAIASDQIVAVVAAHHPWASGRRLLHADLLEAQWILREKGSGTRSALECALQAMHVDFDALDIALTLPSNEAVRSAVMAGKFATAMSELVVASHLRAGLLAKANIDLPERAFYMLRHPERYKTKASLALEAMIRLSQIARDETPAKINLK</sequence>
<dbReference type="GO" id="GO:0000976">
    <property type="term" value="F:transcription cis-regulatory region binding"/>
    <property type="evidence" value="ECO:0007669"/>
    <property type="project" value="TreeGrafter"/>
</dbReference>
<keyword evidence="4" id="KW-0804">Transcription</keyword>
<dbReference type="PROSITE" id="PS50931">
    <property type="entry name" value="HTH_LYSR"/>
    <property type="match status" value="1"/>
</dbReference>
<evidence type="ECO:0000256" key="3">
    <source>
        <dbReference type="ARBA" id="ARBA00023125"/>
    </source>
</evidence>
<dbReference type="Gene3D" id="1.10.10.10">
    <property type="entry name" value="Winged helix-like DNA-binding domain superfamily/Winged helix DNA-binding domain"/>
    <property type="match status" value="1"/>
</dbReference>
<dbReference type="CDD" id="cd08420">
    <property type="entry name" value="PBP2_CysL_like"/>
    <property type="match status" value="1"/>
</dbReference>
<dbReference type="RefSeq" id="WP_228892619.1">
    <property type="nucleotide sequence ID" value="NZ_JBKBXS010000028.1"/>
</dbReference>
<dbReference type="EMBL" id="VFPV01000003">
    <property type="protein sequence ID" value="TQN01092.1"/>
    <property type="molecule type" value="Genomic_DNA"/>
</dbReference>
<organism evidence="6 7">
    <name type="scientific">Acidovorax temperans</name>
    <dbReference type="NCBI Taxonomy" id="80878"/>
    <lineage>
        <taxon>Bacteria</taxon>
        <taxon>Pseudomonadati</taxon>
        <taxon>Pseudomonadota</taxon>
        <taxon>Betaproteobacteria</taxon>
        <taxon>Burkholderiales</taxon>
        <taxon>Comamonadaceae</taxon>
        <taxon>Acidovorax</taxon>
    </lineage>
</organism>
<dbReference type="SUPFAM" id="SSF46785">
    <property type="entry name" value="Winged helix' DNA-binding domain"/>
    <property type="match status" value="1"/>
</dbReference>
<accession>A0A543L191</accession>
<dbReference type="FunFam" id="1.10.10.10:FF:000001">
    <property type="entry name" value="LysR family transcriptional regulator"/>
    <property type="match status" value="1"/>
</dbReference>
<dbReference type="Gene3D" id="3.40.190.290">
    <property type="match status" value="1"/>
</dbReference>
<gene>
    <name evidence="6" type="ORF">BDD18_3034</name>
</gene>
<protein>
    <submittedName>
        <fullName evidence="6">LysR family transcriptional regulator</fullName>
    </submittedName>
</protein>
<evidence type="ECO:0000313" key="7">
    <source>
        <dbReference type="Proteomes" id="UP000316993"/>
    </source>
</evidence>
<keyword evidence="3" id="KW-0238">DNA-binding</keyword>
<feature type="domain" description="HTH lysR-type" evidence="5">
    <location>
        <begin position="18"/>
        <end position="75"/>
    </location>
</feature>
<dbReference type="InterPro" id="IPR005119">
    <property type="entry name" value="LysR_subst-bd"/>
</dbReference>
<dbReference type="Pfam" id="PF03466">
    <property type="entry name" value="LysR_substrate"/>
    <property type="match status" value="1"/>
</dbReference>
<evidence type="ECO:0000256" key="4">
    <source>
        <dbReference type="ARBA" id="ARBA00023163"/>
    </source>
</evidence>
<comment type="caution">
    <text evidence="6">The sequence shown here is derived from an EMBL/GenBank/DDBJ whole genome shotgun (WGS) entry which is preliminary data.</text>
</comment>
<dbReference type="PANTHER" id="PTHR30126">
    <property type="entry name" value="HTH-TYPE TRANSCRIPTIONAL REGULATOR"/>
    <property type="match status" value="1"/>
</dbReference>
<evidence type="ECO:0000256" key="1">
    <source>
        <dbReference type="ARBA" id="ARBA00009437"/>
    </source>
</evidence>
<dbReference type="Proteomes" id="UP000316993">
    <property type="component" value="Unassembled WGS sequence"/>
</dbReference>
<dbReference type="SUPFAM" id="SSF53850">
    <property type="entry name" value="Periplasmic binding protein-like II"/>
    <property type="match status" value="1"/>
</dbReference>
<dbReference type="InterPro" id="IPR000847">
    <property type="entry name" value="LysR_HTH_N"/>
</dbReference>
<reference evidence="6 7" key="1">
    <citation type="submission" date="2019-06" db="EMBL/GenBank/DDBJ databases">
        <title>Genomic Encyclopedia of Archaeal and Bacterial Type Strains, Phase II (KMG-II): from individual species to whole genera.</title>
        <authorList>
            <person name="Goeker M."/>
        </authorList>
    </citation>
    <scope>NUCLEOTIDE SEQUENCE [LARGE SCALE GENOMIC DNA]</scope>
    <source>
        <strain evidence="6 7">DSM 7270</strain>
    </source>
</reference>
<evidence type="ECO:0000259" key="5">
    <source>
        <dbReference type="PROSITE" id="PS50931"/>
    </source>
</evidence>
<dbReference type="Pfam" id="PF00126">
    <property type="entry name" value="HTH_1"/>
    <property type="match status" value="1"/>
</dbReference>
<dbReference type="AlphaFoldDB" id="A0A543L191"/>
<comment type="similarity">
    <text evidence="1">Belongs to the LysR transcriptional regulatory family.</text>
</comment>
<proteinExistence type="inferred from homology"/>
<name>A0A543L191_9BURK</name>
<dbReference type="InterPro" id="IPR036390">
    <property type="entry name" value="WH_DNA-bd_sf"/>
</dbReference>
<dbReference type="GO" id="GO:0003700">
    <property type="term" value="F:DNA-binding transcription factor activity"/>
    <property type="evidence" value="ECO:0007669"/>
    <property type="project" value="InterPro"/>
</dbReference>
<dbReference type="InterPro" id="IPR036388">
    <property type="entry name" value="WH-like_DNA-bd_sf"/>
</dbReference>